<dbReference type="PANTHER" id="PTHR24320:SF152">
    <property type="entry name" value="SHORT-CHAIN DEHYDROGENASE_REDUCTASE FAMILY PROTEIN"/>
    <property type="match status" value="1"/>
</dbReference>
<keyword evidence="2" id="KW-0521">NADP</keyword>
<dbReference type="EMBL" id="JAPQKH010000005">
    <property type="protein sequence ID" value="KAJ5097611.1"/>
    <property type="molecule type" value="Genomic_DNA"/>
</dbReference>
<reference evidence="4" key="1">
    <citation type="submission" date="2022-11" db="EMBL/GenBank/DDBJ databases">
        <authorList>
            <person name="Petersen C."/>
        </authorList>
    </citation>
    <scope>NUCLEOTIDE SEQUENCE</scope>
    <source>
        <strain evidence="4">IBT 30069</strain>
    </source>
</reference>
<name>A0A9W9FCA2_9EURO</name>
<evidence type="ECO:0000313" key="4">
    <source>
        <dbReference type="EMBL" id="KAJ5097611.1"/>
    </source>
</evidence>
<evidence type="ECO:0000256" key="2">
    <source>
        <dbReference type="ARBA" id="ARBA00022857"/>
    </source>
</evidence>
<dbReference type="SUPFAM" id="SSF51735">
    <property type="entry name" value="NAD(P)-binding Rossmann-fold domains"/>
    <property type="match status" value="1"/>
</dbReference>
<dbReference type="OrthoDB" id="191139at2759"/>
<organism evidence="4 5">
    <name type="scientific">Penicillium angulare</name>
    <dbReference type="NCBI Taxonomy" id="116970"/>
    <lineage>
        <taxon>Eukaryota</taxon>
        <taxon>Fungi</taxon>
        <taxon>Dikarya</taxon>
        <taxon>Ascomycota</taxon>
        <taxon>Pezizomycotina</taxon>
        <taxon>Eurotiomycetes</taxon>
        <taxon>Eurotiomycetidae</taxon>
        <taxon>Eurotiales</taxon>
        <taxon>Aspergillaceae</taxon>
        <taxon>Penicillium</taxon>
    </lineage>
</organism>
<gene>
    <name evidence="4" type="ORF">N7456_008332</name>
</gene>
<comment type="caution">
    <text evidence="4">The sequence shown here is derived from an EMBL/GenBank/DDBJ whole genome shotgun (WGS) entry which is preliminary data.</text>
</comment>
<keyword evidence="3" id="KW-0560">Oxidoreductase</keyword>
<protein>
    <submittedName>
        <fullName evidence="4">Oxidoreductase short-chain dehydrogenase/reductase family</fullName>
    </submittedName>
</protein>
<evidence type="ECO:0000313" key="5">
    <source>
        <dbReference type="Proteomes" id="UP001149165"/>
    </source>
</evidence>
<reference evidence="4" key="2">
    <citation type="journal article" date="2023" name="IMA Fungus">
        <title>Comparative genomic study of the Penicillium genus elucidates a diverse pangenome and 15 lateral gene transfer events.</title>
        <authorList>
            <person name="Petersen C."/>
            <person name="Sorensen T."/>
            <person name="Nielsen M.R."/>
            <person name="Sondergaard T.E."/>
            <person name="Sorensen J.L."/>
            <person name="Fitzpatrick D.A."/>
            <person name="Frisvad J.C."/>
            <person name="Nielsen K.L."/>
        </authorList>
    </citation>
    <scope>NUCLEOTIDE SEQUENCE</scope>
    <source>
        <strain evidence="4">IBT 30069</strain>
    </source>
</reference>
<dbReference type="Proteomes" id="UP001149165">
    <property type="component" value="Unassembled WGS sequence"/>
</dbReference>
<evidence type="ECO:0000256" key="3">
    <source>
        <dbReference type="ARBA" id="ARBA00023002"/>
    </source>
</evidence>
<dbReference type="PANTHER" id="PTHR24320">
    <property type="entry name" value="RETINOL DEHYDROGENASE"/>
    <property type="match status" value="1"/>
</dbReference>
<dbReference type="Gene3D" id="3.40.50.720">
    <property type="entry name" value="NAD(P)-binding Rossmann-like Domain"/>
    <property type="match status" value="1"/>
</dbReference>
<proteinExistence type="inferred from homology"/>
<dbReference type="AlphaFoldDB" id="A0A9W9FCA2"/>
<dbReference type="InterPro" id="IPR036291">
    <property type="entry name" value="NAD(P)-bd_dom_sf"/>
</dbReference>
<evidence type="ECO:0000256" key="1">
    <source>
        <dbReference type="ARBA" id="ARBA00006484"/>
    </source>
</evidence>
<accession>A0A9W9FCA2</accession>
<keyword evidence="5" id="KW-1185">Reference proteome</keyword>
<dbReference type="GO" id="GO:0016491">
    <property type="term" value="F:oxidoreductase activity"/>
    <property type="evidence" value="ECO:0007669"/>
    <property type="project" value="UniProtKB-KW"/>
</dbReference>
<sequence length="291" mass="31658">MTEHVRCDTQGAQVAEMFPDQVKNKTCLIRGGLAATTGDNLAHGGAATIIFTGRSQPEGQAVIGHITRKHPKTKMIFILADTNSLSSVYEAAKAIKALDVAIDGFIGFPSAMAAPWEITLDGIESHFQRNYLCFFLLVTQLVGSFAPSSRVVSMTTSIRRDAPAPTWDDVNFSNGEKYHPLDAYTQSAFANILFAKSLAQAYPSHAAFSANPGSEYIMSYRSIAVFSILINTDTKTNFQTYVSSDEVCEWLQRKKDEGQELPILLQQAPKSLAQASATVLRGLLDPTLSGK</sequence>
<comment type="similarity">
    <text evidence="1">Belongs to the short-chain dehydrogenases/reductases (SDR) family.</text>
</comment>